<gene>
    <name evidence="1" type="ORF">TMUPMC115_1210</name>
</gene>
<evidence type="ECO:0000313" key="1">
    <source>
        <dbReference type="EMBL" id="KFN91766.1"/>
    </source>
</evidence>
<protein>
    <submittedName>
        <fullName evidence="1">Uncharacterized protein</fullName>
    </submittedName>
</protein>
<dbReference type="AlphaFoldDB" id="A0A091C1N6"/>
<organism evidence="1 2">
    <name type="scientific">Tetragenococcus muriaticus PMC-11-5</name>
    <dbReference type="NCBI Taxonomy" id="1302649"/>
    <lineage>
        <taxon>Bacteria</taxon>
        <taxon>Bacillati</taxon>
        <taxon>Bacillota</taxon>
        <taxon>Bacilli</taxon>
        <taxon>Lactobacillales</taxon>
        <taxon>Enterococcaceae</taxon>
        <taxon>Tetragenococcus</taxon>
    </lineage>
</organism>
<proteinExistence type="predicted"/>
<evidence type="ECO:0000313" key="2">
    <source>
        <dbReference type="Proteomes" id="UP000029380"/>
    </source>
</evidence>
<dbReference type="PATRIC" id="fig|1302649.3.peg.1212"/>
<name>A0A091C1N6_9ENTE</name>
<dbReference type="Proteomes" id="UP000029380">
    <property type="component" value="Unassembled WGS sequence"/>
</dbReference>
<accession>A0A091C1N6</accession>
<reference evidence="1 2" key="1">
    <citation type="submission" date="2014-08" db="EMBL/GenBank/DDBJ databases">
        <title>Genome sequence of Tetragenococcus muriaticus.</title>
        <authorList>
            <person name="Chuea-nongthon C."/>
            <person name="Rodtong S."/>
            <person name="Yongsawatdigul J."/>
            <person name="Steele J.L."/>
            <person name="Liu X.-y."/>
            <person name="Speers J."/>
            <person name="Glasner J.D."/>
            <person name="Neeno-Eckwall E.C."/>
        </authorList>
    </citation>
    <scope>NUCLEOTIDE SEQUENCE [LARGE SCALE GENOMIC DNA]</scope>
    <source>
        <strain evidence="1 2">PMC-11-5</strain>
    </source>
</reference>
<dbReference type="EMBL" id="JPVU01000130">
    <property type="protein sequence ID" value="KFN91766.1"/>
    <property type="molecule type" value="Genomic_DNA"/>
</dbReference>
<sequence length="48" mass="5617">MFCQEFPKWSVLGLLLEKFQPSFSSLIKGRTSPIVFFINQLWLHLTTS</sequence>
<comment type="caution">
    <text evidence="1">The sequence shown here is derived from an EMBL/GenBank/DDBJ whole genome shotgun (WGS) entry which is preliminary data.</text>
</comment>